<feature type="chain" id="PRO_5025439346" evidence="1">
    <location>
        <begin position="23"/>
        <end position="115"/>
    </location>
</feature>
<name>A0A6B0UL21_IXORI</name>
<proteinExistence type="predicted"/>
<feature type="signal peptide" evidence="1">
    <location>
        <begin position="1"/>
        <end position="22"/>
    </location>
</feature>
<dbReference type="EMBL" id="GIFC01008396">
    <property type="protein sequence ID" value="MXU90479.1"/>
    <property type="molecule type" value="Transcribed_RNA"/>
</dbReference>
<protein>
    <submittedName>
        <fullName evidence="2">Putative secreted protein</fullName>
    </submittedName>
</protein>
<reference evidence="2" key="1">
    <citation type="submission" date="2019-12" db="EMBL/GenBank/DDBJ databases">
        <title>An insight into the sialome of adult female Ixodes ricinus ticks feeding for 6 days.</title>
        <authorList>
            <person name="Perner J."/>
            <person name="Ribeiro J.M.C."/>
        </authorList>
    </citation>
    <scope>NUCLEOTIDE SEQUENCE</scope>
    <source>
        <strain evidence="2">Semi-engorged</strain>
        <tissue evidence="2">Salivary glands</tissue>
    </source>
</reference>
<keyword evidence="1" id="KW-0732">Signal</keyword>
<accession>A0A6B0UL21</accession>
<evidence type="ECO:0000313" key="2">
    <source>
        <dbReference type="EMBL" id="MXU90479.1"/>
    </source>
</evidence>
<sequence length="115" mass="12946">MDGCNAFVWFFFLFFFQKMSEGCRCFLSCDLDRFSRTLLADALAILELSISLVSGLSSGGGSQALMTRAFKRSRQSAVLSCWYRVFSEVTMSCPSLFIMCWQVSSSFFLPRGGIH</sequence>
<organism evidence="2">
    <name type="scientific">Ixodes ricinus</name>
    <name type="common">Common tick</name>
    <name type="synonym">Acarus ricinus</name>
    <dbReference type="NCBI Taxonomy" id="34613"/>
    <lineage>
        <taxon>Eukaryota</taxon>
        <taxon>Metazoa</taxon>
        <taxon>Ecdysozoa</taxon>
        <taxon>Arthropoda</taxon>
        <taxon>Chelicerata</taxon>
        <taxon>Arachnida</taxon>
        <taxon>Acari</taxon>
        <taxon>Parasitiformes</taxon>
        <taxon>Ixodida</taxon>
        <taxon>Ixodoidea</taxon>
        <taxon>Ixodidae</taxon>
        <taxon>Ixodinae</taxon>
        <taxon>Ixodes</taxon>
    </lineage>
</organism>
<evidence type="ECO:0000256" key="1">
    <source>
        <dbReference type="SAM" id="SignalP"/>
    </source>
</evidence>
<dbReference type="AlphaFoldDB" id="A0A6B0UL21"/>